<proteinExistence type="predicted"/>
<sequence length="571" mass="66629">MSKYDYYKIAPIESHHLAQNKWTNEMQDHKFLANEVMSMDNPKEPPTLPKLLNLRKYQHEARSALQFDKNIILSLYTMTCSPPYDSFIKKMSLVPFILYFWTTEQNVITLSLHEYISTDLDYTASKCEQALKRLSDQIKTYLRHTDEIEKNEREDSSEEIYFVTEDEESEQHGGPMPLIKYYDDIMNTELLYLQLIESTPMKNAFFLPEINNTLKRLLKKLPLWGNIMTDYFPGAKDYASSSNVENHFKDIKTIYFETKVERVRLDEFLIQHYSFINGTIKLSSSQILHENTKNKEEQALKLRNKKEKRKTNYEYFSRKIVKIRDKHEQKRDSFSAELIISDSAPKSVEKEEEEENLTDTSDFDIQSIFQNKPIEVENWRGLTIPTPKSKKATSIYILQNGNVAYSYVHQNRVLITNTCAFDSLAQAFGVAYQDRPAFREKLNSASDGLTTFIKVLSNTRKTCKRLYELRDKLLIDLFDKTKSQQNIISCECNITMILEQVFMSNIYFFATRQRCCSNDTCSNALQPKKIDCKYISLNINIITQKGIDFLEESATSCINNDNVSLCPVCET</sequence>
<reference evidence="1" key="1">
    <citation type="journal article" date="2021" name="G3 (Bethesda)">
        <title>Genome and transcriptome analysis of the beet armyworm Spodoptera exigua reveals targets for pest control. .</title>
        <authorList>
            <person name="Simon S."/>
            <person name="Breeschoten T."/>
            <person name="Jansen H.J."/>
            <person name="Dirks R.P."/>
            <person name="Schranz M.E."/>
            <person name="Ros V.I.D."/>
        </authorList>
    </citation>
    <scope>NUCLEOTIDE SEQUENCE</scope>
    <source>
        <strain evidence="1">TB_SE_WUR_2020</strain>
    </source>
</reference>
<dbReference type="EMBL" id="JACEFF010000249">
    <property type="protein sequence ID" value="KAH9641236.1"/>
    <property type="molecule type" value="Genomic_DNA"/>
</dbReference>
<dbReference type="AlphaFoldDB" id="A0A922SKW5"/>
<name>A0A922SKW5_SPOEX</name>
<organism evidence="1 2">
    <name type="scientific">Spodoptera exigua</name>
    <name type="common">Beet armyworm</name>
    <name type="synonym">Noctua fulgens</name>
    <dbReference type="NCBI Taxonomy" id="7107"/>
    <lineage>
        <taxon>Eukaryota</taxon>
        <taxon>Metazoa</taxon>
        <taxon>Ecdysozoa</taxon>
        <taxon>Arthropoda</taxon>
        <taxon>Hexapoda</taxon>
        <taxon>Insecta</taxon>
        <taxon>Pterygota</taxon>
        <taxon>Neoptera</taxon>
        <taxon>Endopterygota</taxon>
        <taxon>Lepidoptera</taxon>
        <taxon>Glossata</taxon>
        <taxon>Ditrysia</taxon>
        <taxon>Noctuoidea</taxon>
        <taxon>Noctuidae</taxon>
        <taxon>Amphipyrinae</taxon>
        <taxon>Spodoptera</taxon>
    </lineage>
</organism>
<evidence type="ECO:0000313" key="1">
    <source>
        <dbReference type="EMBL" id="KAH9641236.1"/>
    </source>
</evidence>
<dbReference type="Proteomes" id="UP000814243">
    <property type="component" value="Unassembled WGS sequence"/>
</dbReference>
<comment type="caution">
    <text evidence="1">The sequence shown here is derived from an EMBL/GenBank/DDBJ whole genome shotgun (WGS) entry which is preliminary data.</text>
</comment>
<accession>A0A922SKW5</accession>
<protein>
    <submittedName>
        <fullName evidence="1">Uncharacterized protein</fullName>
    </submittedName>
</protein>
<gene>
    <name evidence="1" type="ORF">HF086_003223</name>
</gene>
<evidence type="ECO:0000313" key="2">
    <source>
        <dbReference type="Proteomes" id="UP000814243"/>
    </source>
</evidence>